<dbReference type="PANTHER" id="PTHR21137">
    <property type="entry name" value="ODORANT RECEPTOR"/>
    <property type="match status" value="1"/>
</dbReference>
<evidence type="ECO:0000256" key="5">
    <source>
        <dbReference type="ARBA" id="ARBA00022989"/>
    </source>
</evidence>
<feature type="transmembrane region" description="Helical" evidence="9">
    <location>
        <begin position="144"/>
        <end position="166"/>
    </location>
</feature>
<organism evidence="10 11">
    <name type="scientific">Chilo suppressalis</name>
    <name type="common">Asiatic rice borer moth</name>
    <dbReference type="NCBI Taxonomy" id="168631"/>
    <lineage>
        <taxon>Eukaryota</taxon>
        <taxon>Metazoa</taxon>
        <taxon>Ecdysozoa</taxon>
        <taxon>Arthropoda</taxon>
        <taxon>Hexapoda</taxon>
        <taxon>Insecta</taxon>
        <taxon>Pterygota</taxon>
        <taxon>Neoptera</taxon>
        <taxon>Endopterygota</taxon>
        <taxon>Lepidoptera</taxon>
        <taxon>Glossata</taxon>
        <taxon>Ditrysia</taxon>
        <taxon>Pyraloidea</taxon>
        <taxon>Crambidae</taxon>
        <taxon>Crambinae</taxon>
        <taxon>Chilo</taxon>
    </lineage>
</organism>
<feature type="transmembrane region" description="Helical" evidence="9">
    <location>
        <begin position="45"/>
        <end position="65"/>
    </location>
</feature>
<feature type="transmembrane region" description="Helical" evidence="9">
    <location>
        <begin position="284"/>
        <end position="301"/>
    </location>
</feature>
<keyword evidence="11" id="KW-1185">Reference proteome</keyword>
<comment type="similarity">
    <text evidence="9">Belongs to the insect chemoreceptor superfamily. Heteromeric odorant receptor channel (TC 1.A.69) family.</text>
</comment>
<protein>
    <recommendedName>
        <fullName evidence="9">Odorant receptor</fullName>
    </recommendedName>
</protein>
<comment type="subcellular location">
    <subcellularLocation>
        <location evidence="9">Cell membrane</location>
        <topology evidence="9">Multi-pass membrane protein</topology>
    </subcellularLocation>
    <subcellularLocation>
        <location evidence="1">Membrane</location>
        <topology evidence="1">Multi-pass membrane protein</topology>
    </subcellularLocation>
</comment>
<keyword evidence="6 9" id="KW-0472">Membrane</keyword>
<evidence type="ECO:0000256" key="3">
    <source>
        <dbReference type="ARBA" id="ARBA00022692"/>
    </source>
</evidence>
<comment type="caution">
    <text evidence="9">Lacks conserved residue(s) required for the propagation of feature annotation.</text>
</comment>
<dbReference type="Pfam" id="PF02949">
    <property type="entry name" value="7tm_6"/>
    <property type="match status" value="1"/>
</dbReference>
<dbReference type="EMBL" id="OU963894">
    <property type="protein sequence ID" value="CAH0397524.1"/>
    <property type="molecule type" value="Genomic_DNA"/>
</dbReference>
<evidence type="ECO:0000256" key="8">
    <source>
        <dbReference type="ARBA" id="ARBA00023224"/>
    </source>
</evidence>
<keyword evidence="7 9" id="KW-0675">Receptor</keyword>
<evidence type="ECO:0000256" key="9">
    <source>
        <dbReference type="RuleBase" id="RU351113"/>
    </source>
</evidence>
<sequence>MSEETKMYEKLLKRVNTLLIMAGCHFDETDAKRTVIQRFSSRRYFCFNMVMLTIHLICDFTWLALEYKRASLIELTYFIPCVTLSLLACTKSYLLVKNGEHVIDLIKSTKILQAISGRFELRTKTERESNKSVTILTAFMNFNLVLYILGYILFAIGPLILTGVLYKSSGKLVMQIPFVAWYPFDETDIRYWPIAYFHQLWAGFFDASSVHGSDSFYSLSCVFLQIQFKTLQYDIEQIIPEETNINTPEFYKSFRKRFMLIVMRHQELIRCVNVLEVIYSKSNLCIIAVSSIVICISAFNFTTSDDIIWRTIFLGFFIMWLLQVFSLCYYSNLISLSSTEVSNAIYNSYWYKANAEVMKDLLFVLRRGQKPCKLTAWGYSDLNLAVFSKIVSTSWSYFALLQTMYSE</sequence>
<dbReference type="Proteomes" id="UP001153292">
    <property type="component" value="Chromosome 1"/>
</dbReference>
<keyword evidence="2 9" id="KW-0716">Sensory transduction</keyword>
<keyword evidence="3 9" id="KW-0812">Transmembrane</keyword>
<evidence type="ECO:0000256" key="4">
    <source>
        <dbReference type="ARBA" id="ARBA00022725"/>
    </source>
</evidence>
<evidence type="ECO:0000256" key="7">
    <source>
        <dbReference type="ARBA" id="ARBA00023170"/>
    </source>
</evidence>
<accession>A0ABN8AQ19</accession>
<proteinExistence type="inferred from homology"/>
<dbReference type="InterPro" id="IPR004117">
    <property type="entry name" value="7tm6_olfct_rcpt"/>
</dbReference>
<evidence type="ECO:0000256" key="2">
    <source>
        <dbReference type="ARBA" id="ARBA00022606"/>
    </source>
</evidence>
<feature type="transmembrane region" description="Helical" evidence="9">
    <location>
        <begin position="307"/>
        <end position="330"/>
    </location>
</feature>
<gene>
    <name evidence="10" type="ORF">CHILSU_LOCUS595</name>
</gene>
<keyword evidence="5 9" id="KW-1133">Transmembrane helix</keyword>
<name>A0ABN8AQ19_CHISP</name>
<evidence type="ECO:0000313" key="10">
    <source>
        <dbReference type="EMBL" id="CAH0397524.1"/>
    </source>
</evidence>
<reference evidence="10" key="1">
    <citation type="submission" date="2021-12" db="EMBL/GenBank/DDBJ databases">
        <authorList>
            <person name="King R."/>
        </authorList>
    </citation>
    <scope>NUCLEOTIDE SEQUENCE</scope>
</reference>
<keyword evidence="8 9" id="KW-0807">Transducer</keyword>
<evidence type="ECO:0000313" key="11">
    <source>
        <dbReference type="Proteomes" id="UP001153292"/>
    </source>
</evidence>
<keyword evidence="4 9" id="KW-0552">Olfaction</keyword>
<evidence type="ECO:0000256" key="1">
    <source>
        <dbReference type="ARBA" id="ARBA00004141"/>
    </source>
</evidence>
<dbReference type="PANTHER" id="PTHR21137:SF42">
    <property type="entry name" value="ODORANT RECEPTOR 83A"/>
    <property type="match status" value="1"/>
</dbReference>
<evidence type="ECO:0000256" key="6">
    <source>
        <dbReference type="ARBA" id="ARBA00023136"/>
    </source>
</evidence>